<organism evidence="1 2">
    <name type="scientific">Thiomicrorhabdus lithotrophica</name>
    <dbReference type="NCBI Taxonomy" id="2949997"/>
    <lineage>
        <taxon>Bacteria</taxon>
        <taxon>Pseudomonadati</taxon>
        <taxon>Pseudomonadota</taxon>
        <taxon>Gammaproteobacteria</taxon>
        <taxon>Thiotrichales</taxon>
        <taxon>Piscirickettsiaceae</taxon>
        <taxon>Thiomicrorhabdus</taxon>
    </lineage>
</organism>
<proteinExistence type="predicted"/>
<dbReference type="Proteomes" id="UP001222275">
    <property type="component" value="Chromosome"/>
</dbReference>
<dbReference type="RefSeq" id="WP_275594448.1">
    <property type="nucleotide sequence ID" value="NZ_CP102381.1"/>
</dbReference>
<evidence type="ECO:0000313" key="2">
    <source>
        <dbReference type="Proteomes" id="UP001222275"/>
    </source>
</evidence>
<accession>A0ABY8CCB7</accession>
<name>A0ABY8CCB7_9GAMM</name>
<gene>
    <name evidence="1" type="ORF">NR989_09235</name>
</gene>
<dbReference type="EMBL" id="CP102381">
    <property type="protein sequence ID" value="WEJ62191.1"/>
    <property type="molecule type" value="Genomic_DNA"/>
</dbReference>
<sequence>MSKEIKCSKNGTFFNGLAMCGKFINSNKTCGDKKGTCEHQTINGIPILTVKKNNYNATN</sequence>
<evidence type="ECO:0000313" key="1">
    <source>
        <dbReference type="EMBL" id="WEJ62191.1"/>
    </source>
</evidence>
<protein>
    <submittedName>
        <fullName evidence="1">Uncharacterized protein</fullName>
    </submittedName>
</protein>
<keyword evidence="2" id="KW-1185">Reference proteome</keyword>
<reference evidence="1 2" key="1">
    <citation type="submission" date="2022-06" db="EMBL/GenBank/DDBJ databases">
        <title>Thiomicrohabdus sp. nov, an obligately chemolithoautotrophic, sulfur-oxidizing bacterium isolated from beach of Guanyin Mountain. Amoy.</title>
        <authorList>
            <person name="Zhu H."/>
        </authorList>
    </citation>
    <scope>NUCLEOTIDE SEQUENCE [LARGE SCALE GENOMIC DNA]</scope>
    <source>
        <strain evidence="1 2">XGS-01</strain>
    </source>
</reference>